<comment type="caution">
    <text evidence="1">The sequence shown here is derived from an EMBL/GenBank/DDBJ whole genome shotgun (WGS) entry which is preliminary data.</text>
</comment>
<name>A0ACB9SEU8_9MYRT</name>
<accession>A0ACB9SEU8</accession>
<gene>
    <name evidence="1" type="ORF">MLD38_002106</name>
</gene>
<proteinExistence type="predicted"/>
<organism evidence="1 2">
    <name type="scientific">Melastoma candidum</name>
    <dbReference type="NCBI Taxonomy" id="119954"/>
    <lineage>
        <taxon>Eukaryota</taxon>
        <taxon>Viridiplantae</taxon>
        <taxon>Streptophyta</taxon>
        <taxon>Embryophyta</taxon>
        <taxon>Tracheophyta</taxon>
        <taxon>Spermatophyta</taxon>
        <taxon>Magnoliopsida</taxon>
        <taxon>eudicotyledons</taxon>
        <taxon>Gunneridae</taxon>
        <taxon>Pentapetalae</taxon>
        <taxon>rosids</taxon>
        <taxon>malvids</taxon>
        <taxon>Myrtales</taxon>
        <taxon>Melastomataceae</taxon>
        <taxon>Melastomatoideae</taxon>
        <taxon>Melastomateae</taxon>
        <taxon>Melastoma</taxon>
    </lineage>
</organism>
<keyword evidence="2" id="KW-1185">Reference proteome</keyword>
<dbReference type="EMBL" id="CM042880">
    <property type="protein sequence ID" value="KAI4389940.1"/>
    <property type="molecule type" value="Genomic_DNA"/>
</dbReference>
<evidence type="ECO:0000313" key="2">
    <source>
        <dbReference type="Proteomes" id="UP001057402"/>
    </source>
</evidence>
<reference evidence="2" key="1">
    <citation type="journal article" date="2023" name="Front. Plant Sci.">
        <title>Chromosomal-level genome assembly of Melastoma candidum provides insights into trichome evolution.</title>
        <authorList>
            <person name="Zhong Y."/>
            <person name="Wu W."/>
            <person name="Sun C."/>
            <person name="Zou P."/>
            <person name="Liu Y."/>
            <person name="Dai S."/>
            <person name="Zhou R."/>
        </authorList>
    </citation>
    <scope>NUCLEOTIDE SEQUENCE [LARGE SCALE GENOMIC DNA]</scope>
</reference>
<dbReference type="Proteomes" id="UP001057402">
    <property type="component" value="Chromosome 1"/>
</dbReference>
<evidence type="ECO:0000313" key="1">
    <source>
        <dbReference type="EMBL" id="KAI4389940.1"/>
    </source>
</evidence>
<sequence>MWWTSVIHFRIRKEGRCCLNVCLNWGGIGRVPRCNSIKVKDSMVWIEALVQFDKGKPRSAIQQVVMAEWMECTERGTLIKAHVPLRIMRLLAPIRQLCVL</sequence>
<protein>
    <submittedName>
        <fullName evidence="1">Uncharacterized protein</fullName>
    </submittedName>
</protein>